<dbReference type="PROSITE" id="PS50878">
    <property type="entry name" value="RT_POL"/>
    <property type="match status" value="1"/>
</dbReference>
<dbReference type="RefSeq" id="XP_011133973.1">
    <property type="nucleotide sequence ID" value="XM_011135671.1"/>
</dbReference>
<keyword evidence="3" id="KW-1185">Reference proteome</keyword>
<keyword evidence="2" id="KW-0695">RNA-directed DNA polymerase</keyword>
<evidence type="ECO:0000259" key="1">
    <source>
        <dbReference type="PROSITE" id="PS50878"/>
    </source>
</evidence>
<dbReference type="OrthoDB" id="2013610at2759"/>
<dbReference type="GO" id="GO:0003964">
    <property type="term" value="F:RNA-directed DNA polymerase activity"/>
    <property type="evidence" value="ECO:0007669"/>
    <property type="project" value="UniProtKB-KW"/>
</dbReference>
<proteinExistence type="predicted"/>
<reference evidence="2" key="1">
    <citation type="submission" date="2013-12" db="EMBL/GenBank/DDBJ databases">
        <authorList>
            <person name="Omoto C.K."/>
            <person name="Sibley D."/>
            <person name="Venepally P."/>
            <person name="Hadjithomas M."/>
            <person name="Karamycheva S."/>
            <person name="Brunk B."/>
            <person name="Roos D."/>
            <person name="Caler E."/>
            <person name="Lorenzi H."/>
        </authorList>
    </citation>
    <scope>NUCLEOTIDE SEQUENCE</scope>
</reference>
<feature type="domain" description="Reverse transcriptase" evidence="1">
    <location>
        <begin position="141"/>
        <end position="319"/>
    </location>
</feature>
<dbReference type="VEuPathDB" id="CryptoDB:GNI_231640"/>
<dbReference type="Gene3D" id="3.10.10.10">
    <property type="entry name" value="HIV Type 1 Reverse Transcriptase, subunit A, domain 1"/>
    <property type="match status" value="1"/>
</dbReference>
<dbReference type="Gene3D" id="3.30.70.270">
    <property type="match status" value="1"/>
</dbReference>
<keyword evidence="2" id="KW-0808">Transferase</keyword>
<dbReference type="InterPro" id="IPR053134">
    <property type="entry name" value="RNA-dir_DNA_polymerase"/>
</dbReference>
<dbReference type="PANTHER" id="PTHR24559:SF444">
    <property type="entry name" value="REVERSE TRANSCRIPTASE DOMAIN-CONTAINING PROTEIN"/>
    <property type="match status" value="1"/>
</dbReference>
<gene>
    <name evidence="2" type="ORF">GNI_231640</name>
</gene>
<evidence type="ECO:0000313" key="2">
    <source>
        <dbReference type="EMBL" id="EZG42748.1"/>
    </source>
</evidence>
<accession>A0A023AWC9</accession>
<sequence length="334" mass="38896">MSQSGVPNLLGTPDAELLAPAPTKRHVLCAKRGYLEELRLAEPRYLESPVVITTPTVVVETNYERQRRIFEEETTHMEPRSRWKLWSLLERYRDTWEEPKVARVKYAARFTVHGRPFKARVRHYEPEMREELEKQVKKQLELGVIRPSKSEWAAAPHFVKKKTGEWRCVIDYRRLNASMVADSYPLPRIWDHLRRAAGKKYYCTLDMNSGFWNVPIEEGSKPLTAFITPIGLFEFNVIPFGVKNSPAEFQRAMDACFEPLLGDDAFCYIDDIVICGDDFESVLAKVELFLKQCRETGFYLRLDKSEWFKRQVKYLGHVVGTDGIKVQEKKTQTI</sequence>
<dbReference type="CDD" id="cd01647">
    <property type="entry name" value="RT_LTR"/>
    <property type="match status" value="1"/>
</dbReference>
<protein>
    <submittedName>
        <fullName evidence="2">Reverse transcriptase family (RTs) from retroviruses protein</fullName>
    </submittedName>
</protein>
<evidence type="ECO:0000313" key="3">
    <source>
        <dbReference type="Proteomes" id="UP000019763"/>
    </source>
</evidence>
<keyword evidence="2" id="KW-0548">Nucleotidyltransferase</keyword>
<dbReference type="InterPro" id="IPR043128">
    <property type="entry name" value="Rev_trsase/Diguanyl_cyclase"/>
</dbReference>
<dbReference type="Pfam" id="PF00078">
    <property type="entry name" value="RVT_1"/>
    <property type="match status" value="1"/>
</dbReference>
<organism evidence="2 3">
    <name type="scientific">Gregarina niphandrodes</name>
    <name type="common">Septate eugregarine</name>
    <dbReference type="NCBI Taxonomy" id="110365"/>
    <lineage>
        <taxon>Eukaryota</taxon>
        <taxon>Sar</taxon>
        <taxon>Alveolata</taxon>
        <taxon>Apicomplexa</taxon>
        <taxon>Conoidasida</taxon>
        <taxon>Gregarinasina</taxon>
        <taxon>Eugregarinorida</taxon>
        <taxon>Gregarinidae</taxon>
        <taxon>Gregarina</taxon>
    </lineage>
</organism>
<dbReference type="SUPFAM" id="SSF56672">
    <property type="entry name" value="DNA/RNA polymerases"/>
    <property type="match status" value="1"/>
</dbReference>
<comment type="caution">
    <text evidence="2">The sequence shown here is derived from an EMBL/GenBank/DDBJ whole genome shotgun (WGS) entry which is preliminary data.</text>
</comment>
<name>A0A023AWC9_GRENI</name>
<dbReference type="AlphaFoldDB" id="A0A023AWC9"/>
<dbReference type="InterPro" id="IPR043502">
    <property type="entry name" value="DNA/RNA_pol_sf"/>
</dbReference>
<dbReference type="EMBL" id="AFNH02001851">
    <property type="protein sequence ID" value="EZG42748.1"/>
    <property type="molecule type" value="Genomic_DNA"/>
</dbReference>
<feature type="non-terminal residue" evidence="2">
    <location>
        <position position="334"/>
    </location>
</feature>
<dbReference type="PANTHER" id="PTHR24559">
    <property type="entry name" value="TRANSPOSON TY3-I GAG-POL POLYPROTEIN"/>
    <property type="match status" value="1"/>
</dbReference>
<dbReference type="InterPro" id="IPR000477">
    <property type="entry name" value="RT_dom"/>
</dbReference>
<dbReference type="GeneID" id="22916743"/>
<dbReference type="Proteomes" id="UP000019763">
    <property type="component" value="Unassembled WGS sequence"/>
</dbReference>